<keyword evidence="2" id="KW-1185">Reference proteome</keyword>
<evidence type="ECO:0000313" key="1">
    <source>
        <dbReference type="EMBL" id="KAJ0113295.1"/>
    </source>
</evidence>
<name>A0ACC1CCN9_9ROSI</name>
<gene>
    <name evidence="1" type="ORF">Patl1_02480</name>
</gene>
<comment type="caution">
    <text evidence="1">The sequence shown here is derived from an EMBL/GenBank/DDBJ whole genome shotgun (WGS) entry which is preliminary data.</text>
</comment>
<sequence>MLHCSGHMVGVDHWSFLANSNSVYYHSQNKLVVKAAERVKKSSNDETLEFRLGD</sequence>
<proteinExistence type="predicted"/>
<reference evidence="2" key="1">
    <citation type="journal article" date="2023" name="G3 (Bethesda)">
        <title>Genome assembly and association tests identify interacting loci associated with vigor, precocity, and sex in interspecific pistachio rootstocks.</title>
        <authorList>
            <person name="Palmer W."/>
            <person name="Jacygrad E."/>
            <person name="Sagayaradj S."/>
            <person name="Cavanaugh K."/>
            <person name="Han R."/>
            <person name="Bertier L."/>
            <person name="Beede B."/>
            <person name="Kafkas S."/>
            <person name="Golino D."/>
            <person name="Preece J."/>
            <person name="Michelmore R."/>
        </authorList>
    </citation>
    <scope>NUCLEOTIDE SEQUENCE [LARGE SCALE GENOMIC DNA]</scope>
</reference>
<accession>A0ACC1CCN9</accession>
<organism evidence="1 2">
    <name type="scientific">Pistacia atlantica</name>
    <dbReference type="NCBI Taxonomy" id="434234"/>
    <lineage>
        <taxon>Eukaryota</taxon>
        <taxon>Viridiplantae</taxon>
        <taxon>Streptophyta</taxon>
        <taxon>Embryophyta</taxon>
        <taxon>Tracheophyta</taxon>
        <taxon>Spermatophyta</taxon>
        <taxon>Magnoliopsida</taxon>
        <taxon>eudicotyledons</taxon>
        <taxon>Gunneridae</taxon>
        <taxon>Pentapetalae</taxon>
        <taxon>rosids</taxon>
        <taxon>malvids</taxon>
        <taxon>Sapindales</taxon>
        <taxon>Anacardiaceae</taxon>
        <taxon>Pistacia</taxon>
    </lineage>
</organism>
<dbReference type="EMBL" id="CM047897">
    <property type="protein sequence ID" value="KAJ0113295.1"/>
    <property type="molecule type" value="Genomic_DNA"/>
</dbReference>
<dbReference type="Proteomes" id="UP001164250">
    <property type="component" value="Chromosome 1"/>
</dbReference>
<protein>
    <submittedName>
        <fullName evidence="1">Uncharacterized protein</fullName>
    </submittedName>
</protein>
<evidence type="ECO:0000313" key="2">
    <source>
        <dbReference type="Proteomes" id="UP001164250"/>
    </source>
</evidence>